<dbReference type="InterPro" id="IPR050491">
    <property type="entry name" value="AmpC-like"/>
</dbReference>
<dbReference type="RefSeq" id="WP_108116846.1">
    <property type="nucleotide sequence ID" value="NZ_QBKT01000014.1"/>
</dbReference>
<dbReference type="SUPFAM" id="SSF90123">
    <property type="entry name" value="ABC transporter transmembrane region"/>
    <property type="match status" value="1"/>
</dbReference>
<feature type="transmembrane region" description="Helical" evidence="7">
    <location>
        <begin position="737"/>
        <end position="761"/>
    </location>
</feature>
<comment type="caution">
    <text evidence="10">The sequence shown here is derived from an EMBL/GenBank/DDBJ whole genome shotgun (WGS) entry which is preliminary data.</text>
</comment>
<dbReference type="Gene3D" id="3.40.710.10">
    <property type="entry name" value="DD-peptidase/beta-lactamase superfamily"/>
    <property type="match status" value="1"/>
</dbReference>
<keyword evidence="5 7" id="KW-1133">Transmembrane helix</keyword>
<feature type="transmembrane region" description="Helical" evidence="7">
    <location>
        <begin position="625"/>
        <end position="645"/>
    </location>
</feature>
<dbReference type="GO" id="GO:0005886">
    <property type="term" value="C:plasma membrane"/>
    <property type="evidence" value="ECO:0007669"/>
    <property type="project" value="UniProtKB-SubCell"/>
</dbReference>
<dbReference type="Pfam" id="PF00144">
    <property type="entry name" value="Beta-lactamase"/>
    <property type="match status" value="1"/>
</dbReference>
<dbReference type="GO" id="GO:0015833">
    <property type="term" value="P:peptide transport"/>
    <property type="evidence" value="ECO:0007669"/>
    <property type="project" value="InterPro"/>
</dbReference>
<keyword evidence="2 7" id="KW-0812">Transmembrane</keyword>
<dbReference type="SUPFAM" id="SSF52540">
    <property type="entry name" value="P-loop containing nucleoside triphosphate hydrolases"/>
    <property type="match status" value="1"/>
</dbReference>
<organism evidence="10 11">
    <name type="scientific">Kordia periserrulae</name>
    <dbReference type="NCBI Taxonomy" id="701523"/>
    <lineage>
        <taxon>Bacteria</taxon>
        <taxon>Pseudomonadati</taxon>
        <taxon>Bacteroidota</taxon>
        <taxon>Flavobacteriia</taxon>
        <taxon>Flavobacteriales</taxon>
        <taxon>Flavobacteriaceae</taxon>
        <taxon>Kordia</taxon>
    </lineage>
</organism>
<dbReference type="OrthoDB" id="846150at2"/>
<dbReference type="SUPFAM" id="SSF56601">
    <property type="entry name" value="beta-lactamase/transpeptidase-like"/>
    <property type="match status" value="1"/>
</dbReference>
<keyword evidence="11" id="KW-1185">Reference proteome</keyword>
<dbReference type="InterPro" id="IPR027417">
    <property type="entry name" value="P-loop_NTPase"/>
</dbReference>
<sequence length="1022" mass="114978">MIKPIKMTSAILMLLLFFTYTGLWSQEQVRIDSDKIDEVVNTIMEEGDIPGLSIIIVSPEKTMIKSYGFADVDEQRKVTPETLFELASNSKAFTALAIQILVDEGKLSLDDEVSKYLPDFSVTYDGKQQTIKIKHLLHHTSGIPWETISKIPASTAKDALAQTVAKLQGLELSSEPGSTYEYTTINYDVLALVAQKITNKSFESFITEQVFNPLGLTNTTIGIPKDSLLLAQGYKPAFFGAREYDAPRYKGNNAAGYVISDANDMATWLALQLGIEESSMTDLIVKTQQRDTSVAPHGLLSYAQGWEVSLSGNNEIFHSGINPNFSSHIILRPNEKFGVAVLTNTNSNYTSLLANQLTNVVLNKEINNDVMVDDNSDGFFSMLFIALSVYTLIVFAYIIMAFLGWSKGKRSIAKVNGKKIKQFCLAVLAAIPFLLGIYIIPEVMAGFNWDSMLVWTPGSFEMLIYMILGVFGISYVAYLVGMLLPEENYYKSRIPKILLFSIISGLANVMAIILITSALQTNIQLKYLVFYYGLVLAIYLFGRRFVQIRLTKMAVNLVYDMRMKVISKVLKTSYQKLEAMDNGRIFTVINDDTNSVGRYASLFVSLITSTITIIGAFVYLFSISLWATGLVLIVMILLTVLYQYVGKSAHRFFEEARDERNIFMGLISALVDGLKEISQHYKKKREYEEDLSKSAHRFKEKNFIADVKFINGFLVGESLLLLLLGMVSMGLPKLFPYIPFYTLMSFVIILLYLIGPINGVLNSIPEVMRLKVSYDRIRNFLKEIPADLEDDKHLESLEIPEVKSLAVKDVEFTYKGDEKDRKNFSIGPVTFEAKAGEVIFITGGNGSGKTTLAKILTGLYKPDAGVISINGEEIPNVEMSEYFSTVFNPPYLFKKLYGIDTEGKEEQIAYFLNKLGLKEKVSLTNNEFSTIELSSGQRKRLGLLQCYLQDSPILLFDEWAADQDPEFRQFFYRTIIREMKAAGKLIIAISHDDFYYDVADKIVEMREGRSTVVIREKSLEKL</sequence>
<dbReference type="NCBIfam" id="TIGR01194">
    <property type="entry name" value="cyc_pep_trnsptr"/>
    <property type="match status" value="1"/>
</dbReference>
<evidence type="ECO:0000256" key="7">
    <source>
        <dbReference type="SAM" id="Phobius"/>
    </source>
</evidence>
<keyword evidence="6 7" id="KW-0472">Membrane</keyword>
<name>A0A2T6BQP4_9FLAO</name>
<dbReference type="CDD" id="cd03228">
    <property type="entry name" value="ABCC_MRP_Like"/>
    <property type="match status" value="1"/>
</dbReference>
<keyword evidence="4" id="KW-0067">ATP-binding</keyword>
<dbReference type="Pfam" id="PF00664">
    <property type="entry name" value="ABC_membrane"/>
    <property type="match status" value="1"/>
</dbReference>
<feature type="transmembrane region" description="Helical" evidence="7">
    <location>
        <begin position="423"/>
        <end position="443"/>
    </location>
</feature>
<evidence type="ECO:0000259" key="8">
    <source>
        <dbReference type="PROSITE" id="PS50893"/>
    </source>
</evidence>
<dbReference type="EMBL" id="QBKT01000014">
    <property type="protein sequence ID" value="PTX58411.1"/>
    <property type="molecule type" value="Genomic_DNA"/>
</dbReference>
<accession>A0A2T6BQP4</accession>
<evidence type="ECO:0000313" key="10">
    <source>
        <dbReference type="EMBL" id="PTX58411.1"/>
    </source>
</evidence>
<dbReference type="InterPro" id="IPR005898">
    <property type="entry name" value="Cyc_pep_transpt_SyrD/YojI"/>
</dbReference>
<dbReference type="GO" id="GO:0005524">
    <property type="term" value="F:ATP binding"/>
    <property type="evidence" value="ECO:0007669"/>
    <property type="project" value="UniProtKB-KW"/>
</dbReference>
<dbReference type="Pfam" id="PF00005">
    <property type="entry name" value="ABC_tran"/>
    <property type="match status" value="1"/>
</dbReference>
<dbReference type="Gene3D" id="3.40.50.300">
    <property type="entry name" value="P-loop containing nucleotide triphosphate hydrolases"/>
    <property type="match status" value="1"/>
</dbReference>
<feature type="domain" description="ABC transporter" evidence="8">
    <location>
        <begin position="805"/>
        <end position="1022"/>
    </location>
</feature>
<evidence type="ECO:0000259" key="9">
    <source>
        <dbReference type="PROSITE" id="PS50929"/>
    </source>
</evidence>
<feature type="transmembrane region" description="Helical" evidence="7">
    <location>
        <begin position="379"/>
        <end position="403"/>
    </location>
</feature>
<dbReference type="Gene3D" id="1.20.1560.10">
    <property type="entry name" value="ABC transporter type 1, transmembrane domain"/>
    <property type="match status" value="1"/>
</dbReference>
<dbReference type="AlphaFoldDB" id="A0A2T6BQP4"/>
<feature type="transmembrane region" description="Helical" evidence="7">
    <location>
        <begin position="463"/>
        <end position="485"/>
    </location>
</feature>
<dbReference type="InterPro" id="IPR003593">
    <property type="entry name" value="AAA+_ATPase"/>
</dbReference>
<dbReference type="PROSITE" id="PS00211">
    <property type="entry name" value="ABC_TRANSPORTER_1"/>
    <property type="match status" value="1"/>
</dbReference>
<dbReference type="InterPro" id="IPR003439">
    <property type="entry name" value="ABC_transporter-like_ATP-bd"/>
</dbReference>
<dbReference type="GO" id="GO:0016887">
    <property type="term" value="F:ATP hydrolysis activity"/>
    <property type="evidence" value="ECO:0007669"/>
    <property type="project" value="InterPro"/>
</dbReference>
<dbReference type="GO" id="GO:1904680">
    <property type="term" value="F:peptide transmembrane transporter activity"/>
    <property type="evidence" value="ECO:0007669"/>
    <property type="project" value="InterPro"/>
</dbReference>
<feature type="transmembrane region" description="Helical" evidence="7">
    <location>
        <begin position="497"/>
        <end position="519"/>
    </location>
</feature>
<feature type="transmembrane region" description="Helical" evidence="7">
    <location>
        <begin position="525"/>
        <end position="542"/>
    </location>
</feature>
<evidence type="ECO:0000256" key="5">
    <source>
        <dbReference type="ARBA" id="ARBA00022989"/>
    </source>
</evidence>
<feature type="transmembrane region" description="Helical" evidence="7">
    <location>
        <begin position="599"/>
        <end position="619"/>
    </location>
</feature>
<evidence type="ECO:0000313" key="11">
    <source>
        <dbReference type="Proteomes" id="UP000244090"/>
    </source>
</evidence>
<feature type="domain" description="ABC transmembrane type-1" evidence="9">
    <location>
        <begin position="497"/>
        <end position="769"/>
    </location>
</feature>
<dbReference type="PANTHER" id="PTHR46825:SF11">
    <property type="entry name" value="PENICILLIN-BINDING PROTEIN 4"/>
    <property type="match status" value="1"/>
</dbReference>
<dbReference type="SMART" id="SM00382">
    <property type="entry name" value="AAA"/>
    <property type="match status" value="1"/>
</dbReference>
<dbReference type="Proteomes" id="UP000244090">
    <property type="component" value="Unassembled WGS sequence"/>
</dbReference>
<dbReference type="InterPro" id="IPR011527">
    <property type="entry name" value="ABC1_TM_dom"/>
</dbReference>
<dbReference type="PROSITE" id="PS50929">
    <property type="entry name" value="ABC_TM1F"/>
    <property type="match status" value="1"/>
</dbReference>
<comment type="subcellular location">
    <subcellularLocation>
        <location evidence="1">Cell membrane</location>
        <topology evidence="1">Multi-pass membrane protein</topology>
    </subcellularLocation>
</comment>
<dbReference type="PROSITE" id="PS50893">
    <property type="entry name" value="ABC_TRANSPORTER_2"/>
    <property type="match status" value="1"/>
</dbReference>
<proteinExistence type="predicted"/>
<reference evidence="10 11" key="1">
    <citation type="submission" date="2018-04" db="EMBL/GenBank/DDBJ databases">
        <title>Genomic Encyclopedia of Archaeal and Bacterial Type Strains, Phase II (KMG-II): from individual species to whole genera.</title>
        <authorList>
            <person name="Goeker M."/>
        </authorList>
    </citation>
    <scope>NUCLEOTIDE SEQUENCE [LARGE SCALE GENOMIC DNA]</scope>
    <source>
        <strain evidence="10 11">DSM 25731</strain>
    </source>
</reference>
<dbReference type="InterPro" id="IPR036640">
    <property type="entry name" value="ABC1_TM_sf"/>
</dbReference>
<dbReference type="PANTHER" id="PTHR46825">
    <property type="entry name" value="D-ALANYL-D-ALANINE-CARBOXYPEPTIDASE/ENDOPEPTIDASE AMPH"/>
    <property type="match status" value="1"/>
</dbReference>
<dbReference type="InterPro" id="IPR017871">
    <property type="entry name" value="ABC_transporter-like_CS"/>
</dbReference>
<evidence type="ECO:0000256" key="6">
    <source>
        <dbReference type="ARBA" id="ARBA00023136"/>
    </source>
</evidence>
<evidence type="ECO:0000256" key="3">
    <source>
        <dbReference type="ARBA" id="ARBA00022741"/>
    </source>
</evidence>
<evidence type="ECO:0000256" key="2">
    <source>
        <dbReference type="ARBA" id="ARBA00022692"/>
    </source>
</evidence>
<dbReference type="InterPro" id="IPR001466">
    <property type="entry name" value="Beta-lactam-related"/>
</dbReference>
<feature type="transmembrane region" description="Helical" evidence="7">
    <location>
        <begin position="709"/>
        <end position="731"/>
    </location>
</feature>
<protein>
    <submittedName>
        <fullName evidence="10">Cyclic peptide transporter</fullName>
    </submittedName>
</protein>
<keyword evidence="3" id="KW-0547">Nucleotide-binding</keyword>
<evidence type="ECO:0000256" key="4">
    <source>
        <dbReference type="ARBA" id="ARBA00022840"/>
    </source>
</evidence>
<gene>
    <name evidence="10" type="ORF">C8N46_11456</name>
</gene>
<evidence type="ECO:0000256" key="1">
    <source>
        <dbReference type="ARBA" id="ARBA00004651"/>
    </source>
</evidence>
<dbReference type="GO" id="GO:0140359">
    <property type="term" value="F:ABC-type transporter activity"/>
    <property type="evidence" value="ECO:0007669"/>
    <property type="project" value="InterPro"/>
</dbReference>
<dbReference type="InterPro" id="IPR012338">
    <property type="entry name" value="Beta-lactam/transpept-like"/>
</dbReference>